<proteinExistence type="predicted"/>
<evidence type="ECO:0000256" key="3">
    <source>
        <dbReference type="ARBA" id="ARBA00022840"/>
    </source>
</evidence>
<dbReference type="PROSITE" id="PS00211">
    <property type="entry name" value="ABC_TRANSPORTER_1"/>
    <property type="match status" value="1"/>
</dbReference>
<sequence length="256" mass="27371">MQSTKTREGTEGGAGRASRAVIEARDLTKVYGRGENTVEALAGVSLAVEAGEWVSLIGPSGSGKSTLMNLLGLLDRPTGGSYNLGGREVSGLRGGELSRARRDLVGFVFQSYNLLPGETALANVELPMVYADVGRKERRRRATEALERVGLSGRLKHKPTELSGGQMQRVAIARALVNGPSLLLADEPTGNLDSKTSEEIMSLFGELHDSGVTIMVVTHEAEVAERGDRTIEIRDGRIFGDEGRSPGRDVENGGRR</sequence>
<dbReference type="InterPro" id="IPR003593">
    <property type="entry name" value="AAA+_ATPase"/>
</dbReference>
<evidence type="ECO:0000256" key="1">
    <source>
        <dbReference type="ARBA" id="ARBA00022448"/>
    </source>
</evidence>
<accession>A0A6G8PTA8</accession>
<dbReference type="PANTHER" id="PTHR24220:SF86">
    <property type="entry name" value="ABC TRANSPORTER ABCH.1"/>
    <property type="match status" value="1"/>
</dbReference>
<dbReference type="KEGG" id="rmar:GBA65_01735"/>
<name>A0A6G8PTA8_9ACTN</name>
<feature type="domain" description="ABC transporter" evidence="5">
    <location>
        <begin position="22"/>
        <end position="252"/>
    </location>
</feature>
<dbReference type="Pfam" id="PF00005">
    <property type="entry name" value="ABC_tran"/>
    <property type="match status" value="1"/>
</dbReference>
<dbReference type="Gene3D" id="3.40.50.300">
    <property type="entry name" value="P-loop containing nucleotide triphosphate hydrolases"/>
    <property type="match status" value="1"/>
</dbReference>
<dbReference type="Proteomes" id="UP000502706">
    <property type="component" value="Chromosome"/>
</dbReference>
<keyword evidence="2" id="KW-0547">Nucleotide-binding</keyword>
<dbReference type="InterPro" id="IPR017871">
    <property type="entry name" value="ABC_transporter-like_CS"/>
</dbReference>
<evidence type="ECO:0000313" key="7">
    <source>
        <dbReference type="Proteomes" id="UP000502706"/>
    </source>
</evidence>
<dbReference type="InterPro" id="IPR003439">
    <property type="entry name" value="ABC_transporter-like_ATP-bd"/>
</dbReference>
<keyword evidence="7" id="KW-1185">Reference proteome</keyword>
<feature type="region of interest" description="Disordered" evidence="4">
    <location>
        <begin position="237"/>
        <end position="256"/>
    </location>
</feature>
<evidence type="ECO:0000259" key="5">
    <source>
        <dbReference type="PROSITE" id="PS50893"/>
    </source>
</evidence>
<protein>
    <submittedName>
        <fullName evidence="6">ATP-binding cassette domain-containing protein</fullName>
    </submittedName>
</protein>
<dbReference type="CDD" id="cd03255">
    <property type="entry name" value="ABC_MJ0796_LolCDE_FtsE"/>
    <property type="match status" value="1"/>
</dbReference>
<dbReference type="PANTHER" id="PTHR24220">
    <property type="entry name" value="IMPORT ATP-BINDING PROTEIN"/>
    <property type="match status" value="1"/>
</dbReference>
<reference evidence="6 7" key="1">
    <citation type="submission" date="2019-10" db="EMBL/GenBank/DDBJ databases">
        <title>Rubrobacter sp nov SCSIO 52915 isolated from a deep-sea sediment in the South China Sea.</title>
        <authorList>
            <person name="Chen R.W."/>
        </authorList>
    </citation>
    <scope>NUCLEOTIDE SEQUENCE [LARGE SCALE GENOMIC DNA]</scope>
    <source>
        <strain evidence="6 7">SCSIO 52915</strain>
    </source>
</reference>
<organism evidence="6 7">
    <name type="scientific">Rubrobacter marinus</name>
    <dbReference type="NCBI Taxonomy" id="2653852"/>
    <lineage>
        <taxon>Bacteria</taxon>
        <taxon>Bacillati</taxon>
        <taxon>Actinomycetota</taxon>
        <taxon>Rubrobacteria</taxon>
        <taxon>Rubrobacterales</taxon>
        <taxon>Rubrobacteraceae</taxon>
        <taxon>Rubrobacter</taxon>
    </lineage>
</organism>
<dbReference type="SUPFAM" id="SSF52540">
    <property type="entry name" value="P-loop containing nucleoside triphosphate hydrolases"/>
    <property type="match status" value="1"/>
</dbReference>
<evidence type="ECO:0000256" key="4">
    <source>
        <dbReference type="SAM" id="MobiDB-lite"/>
    </source>
</evidence>
<dbReference type="RefSeq" id="WP_166395119.1">
    <property type="nucleotide sequence ID" value="NZ_CP045121.1"/>
</dbReference>
<dbReference type="EMBL" id="CP045121">
    <property type="protein sequence ID" value="QIN77437.1"/>
    <property type="molecule type" value="Genomic_DNA"/>
</dbReference>
<dbReference type="InterPro" id="IPR017911">
    <property type="entry name" value="MacB-like_ATP-bd"/>
</dbReference>
<dbReference type="GO" id="GO:0022857">
    <property type="term" value="F:transmembrane transporter activity"/>
    <property type="evidence" value="ECO:0007669"/>
    <property type="project" value="TreeGrafter"/>
</dbReference>
<evidence type="ECO:0000256" key="2">
    <source>
        <dbReference type="ARBA" id="ARBA00022741"/>
    </source>
</evidence>
<dbReference type="InterPro" id="IPR015854">
    <property type="entry name" value="ABC_transpr_LolD-like"/>
</dbReference>
<dbReference type="GO" id="GO:0098796">
    <property type="term" value="C:membrane protein complex"/>
    <property type="evidence" value="ECO:0007669"/>
    <property type="project" value="UniProtKB-ARBA"/>
</dbReference>
<gene>
    <name evidence="6" type="ORF">GBA65_01735</name>
</gene>
<dbReference type="GO" id="GO:0005886">
    <property type="term" value="C:plasma membrane"/>
    <property type="evidence" value="ECO:0007669"/>
    <property type="project" value="TreeGrafter"/>
</dbReference>
<dbReference type="PROSITE" id="PS50893">
    <property type="entry name" value="ABC_TRANSPORTER_2"/>
    <property type="match status" value="1"/>
</dbReference>
<keyword evidence="1" id="KW-0813">Transport</keyword>
<keyword evidence="3 6" id="KW-0067">ATP-binding</keyword>
<evidence type="ECO:0000313" key="6">
    <source>
        <dbReference type="EMBL" id="QIN77437.1"/>
    </source>
</evidence>
<dbReference type="GO" id="GO:0005524">
    <property type="term" value="F:ATP binding"/>
    <property type="evidence" value="ECO:0007669"/>
    <property type="project" value="UniProtKB-KW"/>
</dbReference>
<dbReference type="AlphaFoldDB" id="A0A6G8PTA8"/>
<dbReference type="SMART" id="SM00382">
    <property type="entry name" value="AAA"/>
    <property type="match status" value="1"/>
</dbReference>
<dbReference type="GO" id="GO:0016887">
    <property type="term" value="F:ATP hydrolysis activity"/>
    <property type="evidence" value="ECO:0007669"/>
    <property type="project" value="InterPro"/>
</dbReference>
<dbReference type="FunFam" id="3.40.50.300:FF:000032">
    <property type="entry name" value="Export ABC transporter ATP-binding protein"/>
    <property type="match status" value="1"/>
</dbReference>
<dbReference type="InterPro" id="IPR027417">
    <property type="entry name" value="P-loop_NTPase"/>
</dbReference>